<feature type="binding site" evidence="2">
    <location>
        <position position="40"/>
    </location>
    <ligand>
        <name>ATP</name>
        <dbReference type="ChEBI" id="CHEBI:30616"/>
    </ligand>
</feature>
<name>X5HKG5_9RICK</name>
<dbReference type="GO" id="GO:0000287">
    <property type="term" value="F:magnesium ion binding"/>
    <property type="evidence" value="ECO:0007669"/>
    <property type="project" value="UniProtKB-UniRule"/>
</dbReference>
<sequence length="204" mass="22148">MSVFITGTDTNIGKTIISAWICTHLRYAYFKPIQTGTDTDSDFISKVTSVPIYESTFYFPEPIAPHIAAKNTNKVIDISKISMPDNKKVLVEGAGGVLVPLHGSGIKIIDLIQSLELPAIVVASDTLGTINHTLLTLEALRARKIKVLGVIMNSTSKNKGLGYNAGAINHYGSVEILMNFPYLESITEESLSKIPVTKSLEQVL</sequence>
<feature type="binding site" evidence="2">
    <location>
        <position position="15"/>
    </location>
    <ligand>
        <name>Mg(2+)</name>
        <dbReference type="ChEBI" id="CHEBI:18420"/>
    </ligand>
</feature>
<evidence type="ECO:0000256" key="1">
    <source>
        <dbReference type="ARBA" id="ARBA00022756"/>
    </source>
</evidence>
<gene>
    <name evidence="2 3" type="primary">bioD</name>
    <name evidence="3" type="ORF">NHE_0591</name>
</gene>
<feature type="binding site" evidence="2">
    <location>
        <position position="40"/>
    </location>
    <ligand>
        <name>Mg(2+)</name>
        <dbReference type="ChEBI" id="CHEBI:18420"/>
    </ligand>
</feature>
<feature type="active site" evidence="2">
    <location>
        <position position="31"/>
    </location>
</feature>
<dbReference type="HOGENOM" id="CLU_072551_3_1_5"/>
<dbReference type="Proteomes" id="UP000023755">
    <property type="component" value="Chromosome"/>
</dbReference>
<comment type="caution">
    <text evidence="2">Lacks conserved residue(s) required for the propagation of feature annotation.</text>
</comment>
<dbReference type="GO" id="GO:0005524">
    <property type="term" value="F:ATP binding"/>
    <property type="evidence" value="ECO:0007669"/>
    <property type="project" value="UniProtKB-UniRule"/>
</dbReference>
<proteinExistence type="inferred from homology"/>
<feature type="binding site" evidence="2">
    <location>
        <begin position="11"/>
        <end position="16"/>
    </location>
    <ligand>
        <name>ATP</name>
        <dbReference type="ChEBI" id="CHEBI:30616"/>
    </ligand>
</feature>
<evidence type="ECO:0000313" key="4">
    <source>
        <dbReference type="Proteomes" id="UP000023755"/>
    </source>
</evidence>
<comment type="catalytic activity">
    <reaction evidence="2">
        <text>(7R,8S)-7,8-diammoniononanoate + CO2 + ATP = (4R,5S)-dethiobiotin + ADP + phosphate + 3 H(+)</text>
        <dbReference type="Rhea" id="RHEA:15805"/>
        <dbReference type="ChEBI" id="CHEBI:15378"/>
        <dbReference type="ChEBI" id="CHEBI:16526"/>
        <dbReference type="ChEBI" id="CHEBI:30616"/>
        <dbReference type="ChEBI" id="CHEBI:43474"/>
        <dbReference type="ChEBI" id="CHEBI:149469"/>
        <dbReference type="ChEBI" id="CHEBI:149473"/>
        <dbReference type="ChEBI" id="CHEBI:456216"/>
        <dbReference type="EC" id="6.3.3.3"/>
    </reaction>
</comment>
<dbReference type="EC" id="6.3.3.3" evidence="2"/>
<dbReference type="Pfam" id="PF13500">
    <property type="entry name" value="AAA_26"/>
    <property type="match status" value="1"/>
</dbReference>
<reference evidence="3 4" key="1">
    <citation type="submission" date="2014-03" db="EMBL/GenBank/DDBJ databases">
        <title>Sequencing and Comparison of Genomes and Transcriptome Profiles of Human Ehrlichiosis Agents.</title>
        <authorList>
            <person name="Lin M."/>
            <person name="Daugherty S.C."/>
            <person name="Nagaraj S."/>
            <person name="Cheng Z."/>
            <person name="Xiong Q."/>
            <person name="Lin F.-Y."/>
            <person name="Sengamalay N."/>
            <person name="Ott S."/>
            <person name="Godinez A."/>
            <person name="Tallon L.J."/>
            <person name="Sadzewicz L."/>
            <person name="Fraser C.M."/>
            <person name="Dunning Hotopp J.C."/>
            <person name="Rikihisa Y."/>
        </authorList>
    </citation>
    <scope>NUCLEOTIDE SEQUENCE [LARGE SCALE GENOMIC DNA]</scope>
    <source>
        <strain evidence="3 4">Oregon</strain>
    </source>
</reference>
<dbReference type="RefSeq" id="WP_038559701.1">
    <property type="nucleotide sequence ID" value="NZ_CP007481.1"/>
</dbReference>
<keyword evidence="2" id="KW-0460">Magnesium</keyword>
<dbReference type="InterPro" id="IPR027417">
    <property type="entry name" value="P-loop_NTPase"/>
</dbReference>
<dbReference type="GO" id="GO:0005829">
    <property type="term" value="C:cytosol"/>
    <property type="evidence" value="ECO:0007669"/>
    <property type="project" value="TreeGrafter"/>
</dbReference>
<dbReference type="CDD" id="cd03109">
    <property type="entry name" value="DTBS"/>
    <property type="match status" value="1"/>
</dbReference>
<dbReference type="Gene3D" id="3.40.50.300">
    <property type="entry name" value="P-loop containing nucleotide triphosphate hydrolases"/>
    <property type="match status" value="1"/>
</dbReference>
<keyword evidence="1 2" id="KW-0093">Biotin biosynthesis</keyword>
<dbReference type="KEGG" id="nhm:NHE_0591"/>
<feature type="binding site" evidence="2">
    <location>
        <begin position="181"/>
        <end position="183"/>
    </location>
    <ligand>
        <name>ATP</name>
        <dbReference type="ChEBI" id="CHEBI:30616"/>
    </ligand>
</feature>
<feature type="binding site" evidence="2">
    <location>
        <begin position="92"/>
        <end position="95"/>
    </location>
    <ligand>
        <name>ATP</name>
        <dbReference type="ChEBI" id="CHEBI:30616"/>
    </ligand>
</feature>
<dbReference type="AlphaFoldDB" id="X5HKG5"/>
<comment type="pathway">
    <text evidence="2">Cofactor biosynthesis; biotin biosynthesis; biotin from 7,8-diaminononanoate: step 1/2.</text>
</comment>
<dbReference type="OrthoDB" id="9802097at2"/>
<dbReference type="PIRSF" id="PIRSF006755">
    <property type="entry name" value="DTB_synth"/>
    <property type="match status" value="1"/>
</dbReference>
<keyword evidence="2" id="KW-0547">Nucleotide-binding</keyword>
<dbReference type="InterPro" id="IPR004472">
    <property type="entry name" value="DTB_synth_BioD"/>
</dbReference>
<dbReference type="EMBL" id="CP007481">
    <property type="protein sequence ID" value="AHX11529.1"/>
    <property type="molecule type" value="Genomic_DNA"/>
</dbReference>
<keyword evidence="4" id="KW-1185">Reference proteome</keyword>
<keyword evidence="2" id="KW-0479">Metal-binding</keyword>
<feature type="binding site" evidence="2">
    <location>
        <position position="35"/>
    </location>
    <ligand>
        <name>substrate</name>
    </ligand>
</feature>
<feature type="binding site" evidence="2">
    <location>
        <begin position="153"/>
        <end position="154"/>
    </location>
    <ligand>
        <name>ATP</name>
        <dbReference type="ChEBI" id="CHEBI:30616"/>
    </ligand>
</feature>
<dbReference type="PANTHER" id="PTHR43210:SF5">
    <property type="entry name" value="DETHIOBIOTIN SYNTHETASE"/>
    <property type="match status" value="1"/>
</dbReference>
<protein>
    <recommendedName>
        <fullName evidence="2">ATP-dependent dethiobiotin synthetase BioD</fullName>
        <ecNumber evidence="2">6.3.3.3</ecNumber>
    </recommendedName>
    <alternativeName>
        <fullName evidence="2">DTB synthetase</fullName>
        <shortName evidence="2">DTBS</shortName>
    </alternativeName>
    <alternativeName>
        <fullName evidence="2">Dethiobiotin synthase</fullName>
    </alternativeName>
</protein>
<comment type="function">
    <text evidence="2">Catalyzes a mechanistically unusual reaction, the ATP-dependent insertion of CO2 between the N7 and N8 nitrogen atoms of 7,8-diaminopelargonic acid (DAPA, also called 7,8-diammoniononanoate) to form a ureido ring.</text>
</comment>
<comment type="subcellular location">
    <subcellularLocation>
        <location evidence="2">Cytoplasm</location>
    </subcellularLocation>
</comment>
<dbReference type="SUPFAM" id="SSF52540">
    <property type="entry name" value="P-loop containing nucleoside triphosphate hydrolases"/>
    <property type="match status" value="1"/>
</dbReference>
<keyword evidence="2" id="KW-0067">ATP-binding</keyword>
<dbReference type="UniPathway" id="UPA00078">
    <property type="reaction ID" value="UER00161"/>
</dbReference>
<accession>X5HKG5</accession>
<evidence type="ECO:0000256" key="2">
    <source>
        <dbReference type="HAMAP-Rule" id="MF_00336"/>
    </source>
</evidence>
<keyword evidence="2" id="KW-0963">Cytoplasm</keyword>
<dbReference type="GO" id="GO:0004141">
    <property type="term" value="F:dethiobiotin synthase activity"/>
    <property type="evidence" value="ECO:0007669"/>
    <property type="project" value="UniProtKB-UniRule"/>
</dbReference>
<comment type="subunit">
    <text evidence="2">Homodimer.</text>
</comment>
<dbReference type="GO" id="GO:0009102">
    <property type="term" value="P:biotin biosynthetic process"/>
    <property type="evidence" value="ECO:0007669"/>
    <property type="project" value="UniProtKB-UniRule"/>
</dbReference>
<dbReference type="PANTHER" id="PTHR43210">
    <property type="entry name" value="DETHIOBIOTIN SYNTHETASE"/>
    <property type="match status" value="1"/>
</dbReference>
<dbReference type="NCBIfam" id="TIGR00347">
    <property type="entry name" value="bioD"/>
    <property type="match status" value="1"/>
</dbReference>
<comment type="cofactor">
    <cofactor evidence="2">
        <name>Mg(2+)</name>
        <dbReference type="ChEBI" id="CHEBI:18420"/>
    </cofactor>
</comment>
<evidence type="ECO:0000313" key="3">
    <source>
        <dbReference type="EMBL" id="AHX11529.1"/>
    </source>
</evidence>
<dbReference type="STRING" id="1286528.NHE_0591"/>
<feature type="binding site" evidence="2">
    <location>
        <position position="92"/>
    </location>
    <ligand>
        <name>Mg(2+)</name>
        <dbReference type="ChEBI" id="CHEBI:18420"/>
    </ligand>
</feature>
<comment type="similarity">
    <text evidence="2">Belongs to the dethiobiotin synthetase family.</text>
</comment>
<keyword evidence="2 3" id="KW-0436">Ligase</keyword>
<dbReference type="HAMAP" id="MF_00336">
    <property type="entry name" value="BioD"/>
    <property type="match status" value="1"/>
</dbReference>
<organism evidence="3 4">
    <name type="scientific">Neorickettsia helminthoeca str. Oregon</name>
    <dbReference type="NCBI Taxonomy" id="1286528"/>
    <lineage>
        <taxon>Bacteria</taxon>
        <taxon>Pseudomonadati</taxon>
        <taxon>Pseudomonadota</taxon>
        <taxon>Alphaproteobacteria</taxon>
        <taxon>Rickettsiales</taxon>
        <taxon>Anaplasmataceae</taxon>
        <taxon>Neorickettsia</taxon>
    </lineage>
</organism>